<name>A0A418B7N7_APHAT</name>
<gene>
    <name evidence="1" type="ORF">DYB34_008069</name>
</gene>
<sequence length="99" mass="11492">MENVLADEQDTWRKNYLKEVQVSRSLAKQLQGKLEAALEKGQDTPETPDCSKCLVLERELDVLRARHKSVITKFKLLEEELVHARKSPLMQLLSPKRKH</sequence>
<comment type="caution">
    <text evidence="1">The sequence shown here is derived from an EMBL/GenBank/DDBJ whole genome shotgun (WGS) entry which is preliminary data.</text>
</comment>
<dbReference type="EMBL" id="QUTB01012431">
    <property type="protein sequence ID" value="RHY34179.1"/>
    <property type="molecule type" value="Genomic_DNA"/>
</dbReference>
<evidence type="ECO:0000313" key="2">
    <source>
        <dbReference type="Proteomes" id="UP000283543"/>
    </source>
</evidence>
<dbReference type="AlphaFoldDB" id="A0A418B7N7"/>
<organism evidence="1 2">
    <name type="scientific">Aphanomyces astaci</name>
    <name type="common">Crayfish plague agent</name>
    <dbReference type="NCBI Taxonomy" id="112090"/>
    <lineage>
        <taxon>Eukaryota</taxon>
        <taxon>Sar</taxon>
        <taxon>Stramenopiles</taxon>
        <taxon>Oomycota</taxon>
        <taxon>Saprolegniomycetes</taxon>
        <taxon>Saprolegniales</taxon>
        <taxon>Verrucalvaceae</taxon>
        <taxon>Aphanomyces</taxon>
    </lineage>
</organism>
<protein>
    <submittedName>
        <fullName evidence="1">Uncharacterized protein</fullName>
    </submittedName>
</protein>
<dbReference type="Proteomes" id="UP000283543">
    <property type="component" value="Unassembled WGS sequence"/>
</dbReference>
<dbReference type="VEuPathDB" id="FungiDB:H257_05435"/>
<evidence type="ECO:0000313" key="1">
    <source>
        <dbReference type="EMBL" id="RHY34179.1"/>
    </source>
</evidence>
<reference evidence="1 2" key="1">
    <citation type="submission" date="2018-08" db="EMBL/GenBank/DDBJ databases">
        <title>Aphanomyces genome sequencing and annotation.</title>
        <authorList>
            <person name="Minardi D."/>
            <person name="Oidtmann B."/>
            <person name="Van Der Giezen M."/>
            <person name="Studholme D.J."/>
        </authorList>
    </citation>
    <scope>NUCLEOTIDE SEQUENCE [LARGE SCALE GENOMIC DNA]</scope>
    <source>
        <strain evidence="1 2">Si</strain>
    </source>
</reference>
<proteinExistence type="predicted"/>
<accession>A0A418B7N7</accession>